<protein>
    <submittedName>
        <fullName evidence="2">Uncharacterized protein</fullName>
    </submittedName>
</protein>
<feature type="compositionally biased region" description="Basic residues" evidence="1">
    <location>
        <begin position="79"/>
        <end position="88"/>
    </location>
</feature>
<feature type="region of interest" description="Disordered" evidence="1">
    <location>
        <begin position="1"/>
        <end position="20"/>
    </location>
</feature>
<feature type="compositionally biased region" description="Gly residues" evidence="1">
    <location>
        <begin position="174"/>
        <end position="184"/>
    </location>
</feature>
<gene>
    <name evidence="2" type="ORF">B296_00012008</name>
</gene>
<feature type="compositionally biased region" description="Basic residues" evidence="1">
    <location>
        <begin position="34"/>
        <end position="44"/>
    </location>
</feature>
<evidence type="ECO:0000313" key="2">
    <source>
        <dbReference type="EMBL" id="RRT50034.1"/>
    </source>
</evidence>
<proteinExistence type="predicted"/>
<evidence type="ECO:0000256" key="1">
    <source>
        <dbReference type="SAM" id="MobiDB-lite"/>
    </source>
</evidence>
<name>A0A426YE69_ENSVE</name>
<feature type="compositionally biased region" description="Basic and acidic residues" evidence="1">
    <location>
        <begin position="1"/>
        <end position="11"/>
    </location>
</feature>
<reference evidence="2 3" key="1">
    <citation type="journal article" date="2014" name="Agronomy (Basel)">
        <title>A Draft Genome Sequence for Ensete ventricosum, the Drought-Tolerant Tree Against Hunger.</title>
        <authorList>
            <person name="Harrison J."/>
            <person name="Moore K.A."/>
            <person name="Paszkiewicz K."/>
            <person name="Jones T."/>
            <person name="Grant M."/>
            <person name="Ambacheew D."/>
            <person name="Muzemil S."/>
            <person name="Studholme D.J."/>
        </authorList>
    </citation>
    <scope>NUCLEOTIDE SEQUENCE [LARGE SCALE GENOMIC DNA]</scope>
</reference>
<organism evidence="2 3">
    <name type="scientific">Ensete ventricosum</name>
    <name type="common">Abyssinian banana</name>
    <name type="synonym">Musa ensete</name>
    <dbReference type="NCBI Taxonomy" id="4639"/>
    <lineage>
        <taxon>Eukaryota</taxon>
        <taxon>Viridiplantae</taxon>
        <taxon>Streptophyta</taxon>
        <taxon>Embryophyta</taxon>
        <taxon>Tracheophyta</taxon>
        <taxon>Spermatophyta</taxon>
        <taxon>Magnoliopsida</taxon>
        <taxon>Liliopsida</taxon>
        <taxon>Zingiberales</taxon>
        <taxon>Musaceae</taxon>
        <taxon>Ensete</taxon>
    </lineage>
</organism>
<dbReference type="AlphaFoldDB" id="A0A426YE69"/>
<dbReference type="EMBL" id="AMZH03012986">
    <property type="protein sequence ID" value="RRT50034.1"/>
    <property type="molecule type" value="Genomic_DNA"/>
</dbReference>
<sequence>MRTVTADERRQWPWPVRDTDATAAAVAATIFWRRKRGQRSRRRLQQQQREERNRGGRPEEEATEGEGSGDVRLLQQERRKGRFSRGKQRRLEERAAVVAGSCQRLRMGGAGGCYDRGTAAEGRKGGSEGPTRAAAAGSGEEAREEGEDSGSGRGRRRWRKREERPAVVAAESKGGSGCDGAGRQ</sequence>
<evidence type="ECO:0000313" key="3">
    <source>
        <dbReference type="Proteomes" id="UP000287651"/>
    </source>
</evidence>
<accession>A0A426YE69</accession>
<dbReference type="Proteomes" id="UP000287651">
    <property type="component" value="Unassembled WGS sequence"/>
</dbReference>
<feature type="region of interest" description="Disordered" evidence="1">
    <location>
        <begin position="34"/>
        <end position="184"/>
    </location>
</feature>
<comment type="caution">
    <text evidence="2">The sequence shown here is derived from an EMBL/GenBank/DDBJ whole genome shotgun (WGS) entry which is preliminary data.</text>
</comment>
<feature type="compositionally biased region" description="Basic and acidic residues" evidence="1">
    <location>
        <begin position="48"/>
        <end position="60"/>
    </location>
</feature>